<keyword evidence="3" id="KW-0418">Kinase</keyword>
<comment type="caution">
    <text evidence="3">The sequence shown here is derived from an EMBL/GenBank/DDBJ whole genome shotgun (WGS) entry which is preliminary data.</text>
</comment>
<accession>A0A444J6D6</accession>
<protein>
    <submittedName>
        <fullName evidence="3">Signal transduction histidine kinase</fullName>
    </submittedName>
</protein>
<feature type="non-terminal residue" evidence="3">
    <location>
        <position position="1"/>
    </location>
</feature>
<dbReference type="AlphaFoldDB" id="A0A444J6D6"/>
<dbReference type="GO" id="GO:0016301">
    <property type="term" value="F:kinase activity"/>
    <property type="evidence" value="ECO:0007669"/>
    <property type="project" value="UniProtKB-KW"/>
</dbReference>
<dbReference type="Proteomes" id="UP000288086">
    <property type="component" value="Unassembled WGS sequence"/>
</dbReference>
<sequence>RLAIALLGRQVLVLTRGTREGGLSDLSMCFIHWGLFELPSLNLDDLDFPVVSITGGRLPSDDDVAGLVKKNCLLAEALQRKYPQSDFSSIVEDMNDFQVDPVDLDEFLKGLSLKENGTGTHFFIAPANPEIQAEIERERQTQTKEFSKFLLGFCNATFCTDTPPPFEPSFRYWSSDLAYEELIGPGEFFTKEDVACGDQYIRGKVNEYGQFSGAVRVYEKEYENHVISWGKGGGKPTLCGPFQIEFSYLQGRLRESKATPEKYAEISRKLDSIAGLYVYRDGIRILPYGNSDVDWIDMELRRSKHAGYYFFSYRNIYGAVCLSKEKNGRLKEKAGREGFQKDKAYRQLKEIIENLFLQLAADFFRKEAEFGGFFRERKAELDRLEIARRSRDKQVGAKRKKMAVALDAFFQKTSQKLPETEVDALRLQIYARMKAASTMENQDKAAEELLEAENEANSRLNEIRKNYQVAKPRGVGLTKQLQRDWAAYQQEQERLEAEVFSPFSKEISEGLGDMAEEARLYIDQRRRLKNLIKQVSDNRESKVKSEAAMLEKTAAETRRVAIDTAREAIQEFRNIVKKVETEFAEQDFSDISPQYAEAIREKYELQIETVGQKNTESLGRVREMLTGISENLQRSADVEYLDVVEAMDQELQELREQADTDAELVQLGLAVAVINHEFEAAIKGIRVNLRELGSWARASDDLVPLYQEIRTNFDHLDAHLNLFTPLQRRLQRKRTLIKGSEINHYVRTLFTVRLKRHDVELSVTQQFLDSKVHGFPSSIYPVFVNIIDNAVFWLKDIQGQRYITLDFSGNAYQIGNNGPAIHKKDMEAIFDQGFSRKPGGRGLGLFISKKALKKEGMDLNIADSAGKERGVIFEILCPEGADE</sequence>
<organism evidence="3 4">
    <name type="scientific">Candidatus Electrothrix communis</name>
    <dbReference type="NCBI Taxonomy" id="1859133"/>
    <lineage>
        <taxon>Bacteria</taxon>
        <taxon>Pseudomonadati</taxon>
        <taxon>Thermodesulfobacteriota</taxon>
        <taxon>Desulfobulbia</taxon>
        <taxon>Desulfobulbales</taxon>
        <taxon>Desulfobulbaceae</taxon>
        <taxon>Candidatus Electrothrix</taxon>
    </lineage>
</organism>
<dbReference type="InterPro" id="IPR005467">
    <property type="entry name" value="His_kinase_dom"/>
</dbReference>
<dbReference type="EMBL" id="MTKP01000127">
    <property type="protein sequence ID" value="RWX48629.1"/>
    <property type="molecule type" value="Genomic_DNA"/>
</dbReference>
<gene>
    <name evidence="3" type="ORF">VT98_11271</name>
</gene>
<dbReference type="Pfam" id="PF19191">
    <property type="entry name" value="HEF_HK"/>
    <property type="match status" value="1"/>
</dbReference>
<dbReference type="InterPro" id="IPR003594">
    <property type="entry name" value="HATPase_dom"/>
</dbReference>
<feature type="coiled-coil region" evidence="1">
    <location>
        <begin position="435"/>
        <end position="498"/>
    </location>
</feature>
<keyword evidence="1" id="KW-0175">Coiled coil</keyword>
<proteinExistence type="predicted"/>
<dbReference type="Pfam" id="PF02518">
    <property type="entry name" value="HATPase_c"/>
    <property type="match status" value="1"/>
</dbReference>
<keyword evidence="4" id="KW-1185">Reference proteome</keyword>
<evidence type="ECO:0000256" key="1">
    <source>
        <dbReference type="SAM" id="Coils"/>
    </source>
</evidence>
<evidence type="ECO:0000313" key="3">
    <source>
        <dbReference type="EMBL" id="RWX48629.1"/>
    </source>
</evidence>
<dbReference type="PROSITE" id="PS50109">
    <property type="entry name" value="HIS_KIN"/>
    <property type="match status" value="1"/>
</dbReference>
<dbReference type="InterPro" id="IPR043836">
    <property type="entry name" value="DHp"/>
</dbReference>
<reference evidence="3 4" key="1">
    <citation type="submission" date="2017-01" db="EMBL/GenBank/DDBJ databases">
        <title>The cable genome- insights into the physiology and evolution of filamentous bacteria capable of sulfide oxidation via long distance electron transfer.</title>
        <authorList>
            <person name="Schreiber L."/>
            <person name="Bjerg J.T."/>
            <person name="Boggild A."/>
            <person name="Van De Vossenberg J."/>
            <person name="Meysman F."/>
            <person name="Nielsen L.P."/>
            <person name="Schramm A."/>
            <person name="Kjeldsen K.U."/>
        </authorList>
    </citation>
    <scope>NUCLEOTIDE SEQUENCE [LARGE SCALE GENOMIC DNA]</scope>
    <source>
        <strain evidence="3">A1</strain>
    </source>
</reference>
<dbReference type="SMART" id="SM00387">
    <property type="entry name" value="HATPase_c"/>
    <property type="match status" value="1"/>
</dbReference>
<keyword evidence="3" id="KW-0808">Transferase</keyword>
<evidence type="ECO:0000313" key="4">
    <source>
        <dbReference type="Proteomes" id="UP000288086"/>
    </source>
</evidence>
<evidence type="ECO:0000259" key="2">
    <source>
        <dbReference type="PROSITE" id="PS50109"/>
    </source>
</evidence>
<name>A0A444J6D6_9BACT</name>
<dbReference type="InterPro" id="IPR036890">
    <property type="entry name" value="HATPase_C_sf"/>
</dbReference>
<dbReference type="Gene3D" id="3.30.565.10">
    <property type="entry name" value="Histidine kinase-like ATPase, C-terminal domain"/>
    <property type="match status" value="1"/>
</dbReference>
<dbReference type="SUPFAM" id="SSF55874">
    <property type="entry name" value="ATPase domain of HSP90 chaperone/DNA topoisomerase II/histidine kinase"/>
    <property type="match status" value="1"/>
</dbReference>
<feature type="domain" description="Histidine kinase" evidence="2">
    <location>
        <begin position="673"/>
        <end position="881"/>
    </location>
</feature>